<sequence>MEYARKMVLVPEDMVKSNNIHPIKSSQAQQESAPDLPKSVQTPGNVSSRLDNDIDSVVTPSNLAGPNGLTDTTHSEDKNGGGCDNEDCSEVFKETADATLEYSTPNPEKKKSLLGLL</sequence>
<name>A0ACC2N6D0_9HYME</name>
<dbReference type="EMBL" id="CM056744">
    <property type="protein sequence ID" value="KAJ8665884.1"/>
    <property type="molecule type" value="Genomic_DNA"/>
</dbReference>
<comment type="caution">
    <text evidence="1">The sequence shown here is derived from an EMBL/GenBank/DDBJ whole genome shotgun (WGS) entry which is preliminary data.</text>
</comment>
<protein>
    <submittedName>
        <fullName evidence="1">Uncharacterized protein</fullName>
    </submittedName>
</protein>
<evidence type="ECO:0000313" key="2">
    <source>
        <dbReference type="Proteomes" id="UP001239111"/>
    </source>
</evidence>
<keyword evidence="2" id="KW-1185">Reference proteome</keyword>
<gene>
    <name evidence="1" type="ORF">QAD02_007546</name>
</gene>
<organism evidence="1 2">
    <name type="scientific">Eretmocerus hayati</name>
    <dbReference type="NCBI Taxonomy" id="131215"/>
    <lineage>
        <taxon>Eukaryota</taxon>
        <taxon>Metazoa</taxon>
        <taxon>Ecdysozoa</taxon>
        <taxon>Arthropoda</taxon>
        <taxon>Hexapoda</taxon>
        <taxon>Insecta</taxon>
        <taxon>Pterygota</taxon>
        <taxon>Neoptera</taxon>
        <taxon>Endopterygota</taxon>
        <taxon>Hymenoptera</taxon>
        <taxon>Apocrita</taxon>
        <taxon>Proctotrupomorpha</taxon>
        <taxon>Chalcidoidea</taxon>
        <taxon>Aphelinidae</taxon>
        <taxon>Aphelininae</taxon>
        <taxon>Eretmocerus</taxon>
    </lineage>
</organism>
<accession>A0ACC2N6D0</accession>
<reference evidence="1" key="1">
    <citation type="submission" date="2023-04" db="EMBL/GenBank/DDBJ databases">
        <title>A chromosome-level genome assembly of the parasitoid wasp Eretmocerus hayati.</title>
        <authorList>
            <person name="Zhong Y."/>
            <person name="Liu S."/>
            <person name="Liu Y."/>
        </authorList>
    </citation>
    <scope>NUCLEOTIDE SEQUENCE</scope>
    <source>
        <strain evidence="1">ZJU_SS_LIU_2023</strain>
    </source>
</reference>
<evidence type="ECO:0000313" key="1">
    <source>
        <dbReference type="EMBL" id="KAJ8665884.1"/>
    </source>
</evidence>
<dbReference type="Proteomes" id="UP001239111">
    <property type="component" value="Chromosome 4"/>
</dbReference>
<proteinExistence type="predicted"/>